<sequence length="74" mass="8723">MSWIFQKIKMLYNHDMIRILKFILGLNRGIIDDSNNSELICFDHIYWFGWAHTTILSFIKSESTGAMEIAMVPR</sequence>
<gene>
    <name evidence="1" type="ORF">BK131_08915</name>
</gene>
<evidence type="ECO:0000313" key="1">
    <source>
        <dbReference type="EMBL" id="OMF15018.1"/>
    </source>
</evidence>
<reference evidence="1 2" key="1">
    <citation type="submission" date="2016-11" db="EMBL/GenBank/DDBJ databases">
        <title>Paenibacillus species isolates.</title>
        <authorList>
            <person name="Beno S.M."/>
        </authorList>
    </citation>
    <scope>NUCLEOTIDE SEQUENCE [LARGE SCALE GENOMIC DNA]</scope>
    <source>
        <strain evidence="1 2">FSL H8-0246</strain>
    </source>
</reference>
<dbReference type="EMBL" id="MRTJ01000002">
    <property type="protein sequence ID" value="OMF15018.1"/>
    <property type="molecule type" value="Genomic_DNA"/>
</dbReference>
<dbReference type="Proteomes" id="UP000187134">
    <property type="component" value="Unassembled WGS sequence"/>
</dbReference>
<evidence type="ECO:0000313" key="2">
    <source>
        <dbReference type="Proteomes" id="UP000187134"/>
    </source>
</evidence>
<accession>A0A1R1BZ33</accession>
<dbReference type="AlphaFoldDB" id="A0A1R1BZ33"/>
<proteinExistence type="predicted"/>
<comment type="caution">
    <text evidence="1">The sequence shown here is derived from an EMBL/GenBank/DDBJ whole genome shotgun (WGS) entry which is preliminary data.</text>
</comment>
<name>A0A1R1BZ33_PAEAM</name>
<organism evidence="1 2">
    <name type="scientific">Paenibacillus amylolyticus</name>
    <dbReference type="NCBI Taxonomy" id="1451"/>
    <lineage>
        <taxon>Bacteria</taxon>
        <taxon>Bacillati</taxon>
        <taxon>Bacillota</taxon>
        <taxon>Bacilli</taxon>
        <taxon>Bacillales</taxon>
        <taxon>Paenibacillaceae</taxon>
        <taxon>Paenibacillus</taxon>
    </lineage>
</organism>
<protein>
    <submittedName>
        <fullName evidence="1">Uncharacterized protein</fullName>
    </submittedName>
</protein>